<dbReference type="InParanoid" id="A0A6I9TN88"/>
<sequence>MSYSLKDIGTARYFLGLEIARSSSGLFMAQNKYVMDIIWDTSLCHAKSAATPLPRGLKLMVSSGDALVSWKTKKQSTVYRSTAEAEYCSLAATVCELRWLSYILHDLSVSVILLIDLFCDNKAAVHILANPVFHESTKHIELDCHLVPDAYKEGFISPSFVPSSLQLSDVFTKSHLWGADDVLQQPATQLQQSQQSHSANIEGSIEDDEDVELIDAG</sequence>
<dbReference type="RefSeq" id="XP_011087069.1">
    <property type="nucleotide sequence ID" value="XM_011088767.1"/>
</dbReference>
<keyword evidence="2" id="KW-1185">Reference proteome</keyword>
<accession>A0A6I9TN88</accession>
<feature type="region of interest" description="Disordered" evidence="1">
    <location>
        <begin position="193"/>
        <end position="217"/>
    </location>
</feature>
<dbReference type="AlphaFoldDB" id="A0A6I9TN88"/>
<proteinExistence type="predicted"/>
<dbReference type="Proteomes" id="UP000504604">
    <property type="component" value="Linkage group LG8"/>
</dbReference>
<protein>
    <submittedName>
        <fullName evidence="3">Uncharacterized protein LOC105168633</fullName>
    </submittedName>
</protein>
<organism evidence="2 3">
    <name type="scientific">Sesamum indicum</name>
    <name type="common">Oriental sesame</name>
    <name type="synonym">Sesamum orientale</name>
    <dbReference type="NCBI Taxonomy" id="4182"/>
    <lineage>
        <taxon>Eukaryota</taxon>
        <taxon>Viridiplantae</taxon>
        <taxon>Streptophyta</taxon>
        <taxon>Embryophyta</taxon>
        <taxon>Tracheophyta</taxon>
        <taxon>Spermatophyta</taxon>
        <taxon>Magnoliopsida</taxon>
        <taxon>eudicotyledons</taxon>
        <taxon>Gunneridae</taxon>
        <taxon>Pentapetalae</taxon>
        <taxon>asterids</taxon>
        <taxon>lamiids</taxon>
        <taxon>Lamiales</taxon>
        <taxon>Pedaliaceae</taxon>
        <taxon>Sesamum</taxon>
    </lineage>
</organism>
<gene>
    <name evidence="3" type="primary">LOC105168633</name>
</gene>
<reference evidence="3" key="1">
    <citation type="submission" date="2025-08" db="UniProtKB">
        <authorList>
            <consortium name="RefSeq"/>
        </authorList>
    </citation>
    <scope>IDENTIFICATION</scope>
</reference>
<feature type="compositionally biased region" description="Acidic residues" evidence="1">
    <location>
        <begin position="204"/>
        <end position="217"/>
    </location>
</feature>
<dbReference type="OrthoDB" id="414945at2759"/>
<dbReference type="KEGG" id="sind:105168633"/>
<name>A0A6I9TN88_SESIN</name>
<dbReference type="PANTHER" id="PTHR11439">
    <property type="entry name" value="GAG-POL-RELATED RETROTRANSPOSON"/>
    <property type="match status" value="1"/>
</dbReference>
<evidence type="ECO:0000313" key="3">
    <source>
        <dbReference type="RefSeq" id="XP_011087069.1"/>
    </source>
</evidence>
<dbReference type="GeneID" id="105168633"/>
<evidence type="ECO:0000313" key="2">
    <source>
        <dbReference type="Proteomes" id="UP000504604"/>
    </source>
</evidence>
<dbReference type="CDD" id="cd09272">
    <property type="entry name" value="RNase_HI_RT_Ty1"/>
    <property type="match status" value="1"/>
</dbReference>
<dbReference type="PANTHER" id="PTHR11439:SF465">
    <property type="entry name" value="REVERSE TRANSCRIPTASE TY1_COPIA-TYPE DOMAIN-CONTAINING PROTEIN"/>
    <property type="match status" value="1"/>
</dbReference>
<evidence type="ECO:0000256" key="1">
    <source>
        <dbReference type="SAM" id="MobiDB-lite"/>
    </source>
</evidence>